<accession>A0ABW4VEZ5</accession>
<protein>
    <submittedName>
        <fullName evidence="2">3-methyladenine DNA glycosylase</fullName>
    </submittedName>
</protein>
<proteinExistence type="predicted"/>
<dbReference type="Proteomes" id="UP001597338">
    <property type="component" value="Unassembled WGS sequence"/>
</dbReference>
<gene>
    <name evidence="2" type="ORF">ACFSL2_22830</name>
</gene>
<organism evidence="2 3">
    <name type="scientific">Promicromonospora aerolata</name>
    <dbReference type="NCBI Taxonomy" id="195749"/>
    <lineage>
        <taxon>Bacteria</taxon>
        <taxon>Bacillati</taxon>
        <taxon>Actinomycetota</taxon>
        <taxon>Actinomycetes</taxon>
        <taxon>Micrococcales</taxon>
        <taxon>Promicromonosporaceae</taxon>
        <taxon>Promicromonospora</taxon>
    </lineage>
</organism>
<name>A0ABW4VEZ5_9MICO</name>
<feature type="compositionally biased region" description="Pro residues" evidence="1">
    <location>
        <begin position="84"/>
        <end position="100"/>
    </location>
</feature>
<evidence type="ECO:0000256" key="1">
    <source>
        <dbReference type="SAM" id="MobiDB-lite"/>
    </source>
</evidence>
<feature type="region of interest" description="Disordered" evidence="1">
    <location>
        <begin position="359"/>
        <end position="381"/>
    </location>
</feature>
<feature type="region of interest" description="Disordered" evidence="1">
    <location>
        <begin position="71"/>
        <end position="123"/>
    </location>
</feature>
<dbReference type="EMBL" id="JBHUHF010000001">
    <property type="protein sequence ID" value="MFD2028348.1"/>
    <property type="molecule type" value="Genomic_DNA"/>
</dbReference>
<comment type="caution">
    <text evidence="2">The sequence shown here is derived from an EMBL/GenBank/DDBJ whole genome shotgun (WGS) entry which is preliminary data.</text>
</comment>
<keyword evidence="3" id="KW-1185">Reference proteome</keyword>
<evidence type="ECO:0000313" key="3">
    <source>
        <dbReference type="Proteomes" id="UP001597338"/>
    </source>
</evidence>
<evidence type="ECO:0000313" key="2">
    <source>
        <dbReference type="EMBL" id="MFD2028348.1"/>
    </source>
</evidence>
<sequence>MRSPERLRPAEWLPVAAAHARRADELTAVWRAARAAGRKHAIEDFLFTYYPTRITHLRRWHPGAGVVLVLSDGGPGAPTADPTGPDPAGPDPAGPGPVGPEPAGSDPTGLDPATSDPTDPEDRTAWRWHRSVAADPDAPDTPDADPAAPDAVTLDLDAFLADRGDTVRYVRDLLSATAARPGTFGCFGLHEWAMVYRDRDAGRDQRHPLPLRLGHAGTDAVVESNPVRCSHFDAFRFFTPEATGRNQLRPTRATQVGMEQPGCLHANMDLYKWCLKLGPAVPGDLLLDAFELARDIRWTDMAASPYDVSEYGVAALEIETSQGKAEYVRRQREYARRSNDLRYRLIEVCDTVLGTRPRTSTAATSIATQPSTVTAQNGTAS</sequence>
<reference evidence="3" key="1">
    <citation type="journal article" date="2019" name="Int. J. Syst. Evol. Microbiol.">
        <title>The Global Catalogue of Microorganisms (GCM) 10K type strain sequencing project: providing services to taxonomists for standard genome sequencing and annotation.</title>
        <authorList>
            <consortium name="The Broad Institute Genomics Platform"/>
            <consortium name="The Broad Institute Genome Sequencing Center for Infectious Disease"/>
            <person name="Wu L."/>
            <person name="Ma J."/>
        </authorList>
    </citation>
    <scope>NUCLEOTIDE SEQUENCE [LARGE SCALE GENOMIC DNA]</scope>
    <source>
        <strain evidence="3">CCM 7043</strain>
    </source>
</reference>